<dbReference type="EMBL" id="CP144751">
    <property type="protein sequence ID" value="WVZ84585.1"/>
    <property type="molecule type" value="Genomic_DNA"/>
</dbReference>
<evidence type="ECO:0000313" key="3">
    <source>
        <dbReference type="Proteomes" id="UP001341281"/>
    </source>
</evidence>
<dbReference type="Pfam" id="PF07727">
    <property type="entry name" value="RVT_2"/>
    <property type="match status" value="1"/>
</dbReference>
<protein>
    <recommendedName>
        <fullName evidence="1">Reverse transcriptase Ty1/copia-type domain-containing protein</fullName>
    </recommendedName>
</protein>
<dbReference type="Proteomes" id="UP001341281">
    <property type="component" value="Chromosome 07"/>
</dbReference>
<accession>A0AAQ3U362</accession>
<name>A0AAQ3U362_PASNO</name>
<feature type="domain" description="Reverse transcriptase Ty1/copia-type" evidence="1">
    <location>
        <begin position="1"/>
        <end position="75"/>
    </location>
</feature>
<dbReference type="AlphaFoldDB" id="A0AAQ3U362"/>
<evidence type="ECO:0000313" key="2">
    <source>
        <dbReference type="EMBL" id="WVZ84585.1"/>
    </source>
</evidence>
<proteinExistence type="predicted"/>
<reference evidence="2 3" key="1">
    <citation type="submission" date="2024-02" db="EMBL/GenBank/DDBJ databases">
        <title>High-quality chromosome-scale genome assembly of Pensacola bahiagrass (Paspalum notatum Flugge var. saurae).</title>
        <authorList>
            <person name="Vega J.M."/>
            <person name="Podio M."/>
            <person name="Orjuela J."/>
            <person name="Siena L.A."/>
            <person name="Pessino S.C."/>
            <person name="Combes M.C."/>
            <person name="Mariac C."/>
            <person name="Albertini E."/>
            <person name="Pupilli F."/>
            <person name="Ortiz J.P.A."/>
            <person name="Leblanc O."/>
        </authorList>
    </citation>
    <scope>NUCLEOTIDE SEQUENCE [LARGE SCALE GENOMIC DNA]</scope>
    <source>
        <strain evidence="2">R1</strain>
        <tissue evidence="2">Leaf</tissue>
    </source>
</reference>
<evidence type="ECO:0000259" key="1">
    <source>
        <dbReference type="Pfam" id="PF07727"/>
    </source>
</evidence>
<sequence length="83" mass="9172">MGVYVDDLIITGSKPMAVKFKAEMKGEFLMSDLGLLSFYLGIEVRRGNGAITLRQTRYAKQILESAGMAECNPQAPQWRNASS</sequence>
<keyword evidence="3" id="KW-1185">Reference proteome</keyword>
<gene>
    <name evidence="2" type="ORF">U9M48_031608</name>
</gene>
<organism evidence="2 3">
    <name type="scientific">Paspalum notatum var. saurae</name>
    <dbReference type="NCBI Taxonomy" id="547442"/>
    <lineage>
        <taxon>Eukaryota</taxon>
        <taxon>Viridiplantae</taxon>
        <taxon>Streptophyta</taxon>
        <taxon>Embryophyta</taxon>
        <taxon>Tracheophyta</taxon>
        <taxon>Spermatophyta</taxon>
        <taxon>Magnoliopsida</taxon>
        <taxon>Liliopsida</taxon>
        <taxon>Poales</taxon>
        <taxon>Poaceae</taxon>
        <taxon>PACMAD clade</taxon>
        <taxon>Panicoideae</taxon>
        <taxon>Andropogonodae</taxon>
        <taxon>Paspaleae</taxon>
        <taxon>Paspalinae</taxon>
        <taxon>Paspalum</taxon>
    </lineage>
</organism>
<dbReference type="InterPro" id="IPR013103">
    <property type="entry name" value="RVT_2"/>
</dbReference>